<name>A0A0G4EWC6_VITBC</name>
<dbReference type="EMBL" id="CDMY01000335">
    <property type="protein sequence ID" value="CEM02758.1"/>
    <property type="molecule type" value="Genomic_DNA"/>
</dbReference>
<feature type="region of interest" description="Disordered" evidence="1">
    <location>
        <begin position="81"/>
        <end position="117"/>
    </location>
</feature>
<dbReference type="AlphaFoldDB" id="A0A0G4EWC6"/>
<keyword evidence="3" id="KW-0732">Signal</keyword>
<feature type="chain" id="PRO_5005187714" description="EamA domain-containing protein" evidence="3">
    <location>
        <begin position="28"/>
        <end position="565"/>
    </location>
</feature>
<dbReference type="InterPro" id="IPR026505">
    <property type="entry name" value="Solute_c_fam_35_mem_F3/F4"/>
</dbReference>
<protein>
    <recommendedName>
        <fullName evidence="6">EamA domain-containing protein</fullName>
    </recommendedName>
</protein>
<keyword evidence="2" id="KW-0812">Transmembrane</keyword>
<keyword evidence="5" id="KW-1185">Reference proteome</keyword>
<sequence>MKSQCGAIICIMCIIVVWLTMAELVQGIEGHYTKPYLLTFIAHSAYAFCLPLWFLWRMYHYFKDRWKERKDGLGETGKAAGAASARSWRHGGRSAGSSSSRLGKLEGKGGHAHPHHHHHSVPPKIGYFNWCYFFGASIPIGILAFVSGWFWYLSLPRTSVSGNTAIYQSSCTMVYLISIFVLKERVTWLKSASVTVSFLGVLFISFFPGNAGTEEPSRSLRRDLFYYSELPVHPMVRRKGRSVAWGWGEGGVGRQLVTESEVGGVEGIVTRAGGDDWDIDDTGEEPIHPSLFGYGMCFLSMVLYACYEVFYKKWASHAGDPYPLANSLRFLGLMGCSTLLFAGPPILILDLFPHWGESFELPKGEGARLIVLLASLDTLFNLFLLFAIMLSSPLFTSIGCLLLLPASVFSDLLIHHYRLPFPALIGVGFILLGFIGFTISEMRDGDTLYEYEVLPTPDNRSLRGKQVAPLSDAGGFLPFAHTSTVREQLNGRPHPHENGPTVIGKATNETELDDFGAFDVPEWGDIADYDDEGEGDEQSDEDDLELDDEDLIDHLEASQVSVIRE</sequence>
<dbReference type="PANTHER" id="PTHR19346:SF4">
    <property type="entry name" value="SUGAR PHOSPHATE TRANSPORTER DOMAIN-CONTAINING PROTEIN"/>
    <property type="match status" value="1"/>
</dbReference>
<feature type="transmembrane region" description="Helical" evidence="2">
    <location>
        <begin position="330"/>
        <end position="349"/>
    </location>
</feature>
<organism evidence="4 5">
    <name type="scientific">Vitrella brassicaformis (strain CCMP3155)</name>
    <dbReference type="NCBI Taxonomy" id="1169540"/>
    <lineage>
        <taxon>Eukaryota</taxon>
        <taxon>Sar</taxon>
        <taxon>Alveolata</taxon>
        <taxon>Colpodellida</taxon>
        <taxon>Vitrellaceae</taxon>
        <taxon>Vitrella</taxon>
    </lineage>
</organism>
<feature type="transmembrane region" description="Helical" evidence="2">
    <location>
        <begin position="420"/>
        <end position="439"/>
    </location>
</feature>
<reference evidence="4 5" key="1">
    <citation type="submission" date="2014-11" db="EMBL/GenBank/DDBJ databases">
        <authorList>
            <person name="Zhu J."/>
            <person name="Qi W."/>
            <person name="Song R."/>
        </authorList>
    </citation>
    <scope>NUCLEOTIDE SEQUENCE [LARGE SCALE GENOMIC DNA]</scope>
</reference>
<dbReference type="PhylomeDB" id="A0A0G4EWC6"/>
<feature type="region of interest" description="Disordered" evidence="1">
    <location>
        <begin position="522"/>
        <end position="547"/>
    </location>
</feature>
<feature type="transmembrane region" description="Helical" evidence="2">
    <location>
        <begin position="130"/>
        <end position="153"/>
    </location>
</feature>
<dbReference type="OMA" id="WASHAGD"/>
<evidence type="ECO:0008006" key="6">
    <source>
        <dbReference type="Google" id="ProtNLM"/>
    </source>
</evidence>
<keyword evidence="2" id="KW-1133">Transmembrane helix</keyword>
<evidence type="ECO:0000256" key="2">
    <source>
        <dbReference type="SAM" id="Phobius"/>
    </source>
</evidence>
<dbReference type="VEuPathDB" id="CryptoDB:Vbra_13764"/>
<evidence type="ECO:0000256" key="3">
    <source>
        <dbReference type="SAM" id="SignalP"/>
    </source>
</evidence>
<dbReference type="SUPFAM" id="SSF103481">
    <property type="entry name" value="Multidrug resistance efflux transporter EmrE"/>
    <property type="match status" value="1"/>
</dbReference>
<evidence type="ECO:0000256" key="1">
    <source>
        <dbReference type="SAM" id="MobiDB-lite"/>
    </source>
</evidence>
<feature type="region of interest" description="Disordered" evidence="1">
    <location>
        <begin position="489"/>
        <end position="508"/>
    </location>
</feature>
<dbReference type="InParanoid" id="A0A0G4EWC6"/>
<accession>A0A0G4EWC6</accession>
<feature type="signal peptide" evidence="3">
    <location>
        <begin position="1"/>
        <end position="27"/>
    </location>
</feature>
<keyword evidence="2" id="KW-0472">Membrane</keyword>
<dbReference type="PANTHER" id="PTHR19346">
    <property type="entry name" value="SUGAR PHOSPHATE TRANSPORTER DOMAIN-CONTAINING PROTEIN"/>
    <property type="match status" value="1"/>
</dbReference>
<feature type="compositionally biased region" description="Acidic residues" evidence="1">
    <location>
        <begin position="525"/>
        <end position="547"/>
    </location>
</feature>
<dbReference type="Proteomes" id="UP000041254">
    <property type="component" value="Unassembled WGS sequence"/>
</dbReference>
<proteinExistence type="predicted"/>
<dbReference type="OrthoDB" id="10062838at2759"/>
<feature type="transmembrane region" description="Helical" evidence="2">
    <location>
        <begin position="194"/>
        <end position="211"/>
    </location>
</feature>
<feature type="transmembrane region" description="Helical" evidence="2">
    <location>
        <begin position="165"/>
        <end position="182"/>
    </location>
</feature>
<evidence type="ECO:0000313" key="4">
    <source>
        <dbReference type="EMBL" id="CEM02758.1"/>
    </source>
</evidence>
<evidence type="ECO:0000313" key="5">
    <source>
        <dbReference type="Proteomes" id="UP000041254"/>
    </source>
</evidence>
<dbReference type="STRING" id="1169540.A0A0G4EWC6"/>
<dbReference type="InterPro" id="IPR037185">
    <property type="entry name" value="EmrE-like"/>
</dbReference>
<feature type="transmembrane region" description="Helical" evidence="2">
    <location>
        <begin position="37"/>
        <end position="56"/>
    </location>
</feature>
<feature type="transmembrane region" description="Helical" evidence="2">
    <location>
        <begin position="291"/>
        <end position="310"/>
    </location>
</feature>
<gene>
    <name evidence="4" type="ORF">Vbra_13764</name>
</gene>